<keyword evidence="3" id="KW-1185">Reference proteome</keyword>
<dbReference type="EMBL" id="BAOS01000017">
    <property type="protein sequence ID" value="GAX61150.1"/>
    <property type="molecule type" value="Genomic_DNA"/>
</dbReference>
<protein>
    <submittedName>
        <fullName evidence="2">Uncharacterized protein</fullName>
    </submittedName>
</protein>
<reference evidence="3" key="1">
    <citation type="journal article" date="2017" name="Environ. Microbiol. Rep.">
        <title>Genetic Diversity of Marine Anaerobic Ammonium-Oxidizing Bacteria as Revealed by Genomic and Proteomic Analyses of 'Candidatus Scalindua japonica'.</title>
        <authorList>
            <person name="Oshiki M."/>
            <person name="Mizuto K."/>
            <person name="Kimura Z."/>
            <person name="Kindaichi T."/>
            <person name="Satoh H."/>
            <person name="Okabe S."/>
        </authorList>
    </citation>
    <scope>NUCLEOTIDE SEQUENCE [LARGE SCALE GENOMIC DNA]</scope>
    <source>
        <strain evidence="3">husup-a2</strain>
    </source>
</reference>
<evidence type="ECO:0000256" key="1">
    <source>
        <dbReference type="SAM" id="MobiDB-lite"/>
    </source>
</evidence>
<dbReference type="Proteomes" id="UP000218542">
    <property type="component" value="Unassembled WGS sequence"/>
</dbReference>
<proteinExistence type="predicted"/>
<sequence>MNISLPALAFNLTGGHEYAMLIKKHIQNTVANWNETENEIIPPVTMKSRPNNQRPSGTGGGESR</sequence>
<evidence type="ECO:0000313" key="3">
    <source>
        <dbReference type="Proteomes" id="UP000218542"/>
    </source>
</evidence>
<comment type="caution">
    <text evidence="2">The sequence shown here is derived from an EMBL/GenBank/DDBJ whole genome shotgun (WGS) entry which is preliminary data.</text>
</comment>
<feature type="region of interest" description="Disordered" evidence="1">
    <location>
        <begin position="40"/>
        <end position="64"/>
    </location>
</feature>
<dbReference type="AlphaFoldDB" id="A0A286TZ47"/>
<name>A0A286TZ47_9BACT</name>
<evidence type="ECO:0000313" key="2">
    <source>
        <dbReference type="EMBL" id="GAX61150.1"/>
    </source>
</evidence>
<gene>
    <name evidence="2" type="ORF">SCALIN_C17_0184</name>
</gene>
<accession>A0A286TZ47</accession>
<organism evidence="2 3">
    <name type="scientific">Candidatus Scalindua japonica</name>
    <dbReference type="NCBI Taxonomy" id="1284222"/>
    <lineage>
        <taxon>Bacteria</taxon>
        <taxon>Pseudomonadati</taxon>
        <taxon>Planctomycetota</taxon>
        <taxon>Candidatus Brocadiia</taxon>
        <taxon>Candidatus Brocadiales</taxon>
        <taxon>Candidatus Scalinduaceae</taxon>
        <taxon>Candidatus Scalindua</taxon>
    </lineage>
</organism>